<dbReference type="InterPro" id="IPR000182">
    <property type="entry name" value="GNAT_dom"/>
</dbReference>
<dbReference type="AlphaFoldDB" id="A0A850LL56"/>
<evidence type="ECO:0000256" key="1">
    <source>
        <dbReference type="ARBA" id="ARBA00022679"/>
    </source>
</evidence>
<dbReference type="CDD" id="cd04301">
    <property type="entry name" value="NAT_SF"/>
    <property type="match status" value="1"/>
</dbReference>
<name>A0A850LL56_9RHOB</name>
<protein>
    <submittedName>
        <fullName evidence="4">GNAT family N-acetyltransferase</fullName>
    </submittedName>
</protein>
<organism evidence="4 5">
    <name type="scientific">Ruegeria pomeroyi</name>
    <dbReference type="NCBI Taxonomy" id="89184"/>
    <lineage>
        <taxon>Bacteria</taxon>
        <taxon>Pseudomonadati</taxon>
        <taxon>Pseudomonadota</taxon>
        <taxon>Alphaproteobacteria</taxon>
        <taxon>Rhodobacterales</taxon>
        <taxon>Roseobacteraceae</taxon>
        <taxon>Ruegeria</taxon>
    </lineage>
</organism>
<dbReference type="PROSITE" id="PS51186">
    <property type="entry name" value="GNAT"/>
    <property type="match status" value="1"/>
</dbReference>
<comment type="caution">
    <text evidence="4">The sequence shown here is derived from an EMBL/GenBank/DDBJ whole genome shotgun (WGS) entry which is preliminary data.</text>
</comment>
<dbReference type="Pfam" id="PF00583">
    <property type="entry name" value="Acetyltransf_1"/>
    <property type="match status" value="1"/>
</dbReference>
<dbReference type="InterPro" id="IPR050832">
    <property type="entry name" value="Bact_Acetyltransf"/>
</dbReference>
<evidence type="ECO:0000256" key="2">
    <source>
        <dbReference type="ARBA" id="ARBA00023315"/>
    </source>
</evidence>
<dbReference type="PANTHER" id="PTHR43877:SF5">
    <property type="entry name" value="BLL8307 PROTEIN"/>
    <property type="match status" value="1"/>
</dbReference>
<feature type="domain" description="N-acetyltransferase" evidence="3">
    <location>
        <begin position="22"/>
        <end position="173"/>
    </location>
</feature>
<evidence type="ECO:0000313" key="5">
    <source>
        <dbReference type="Proteomes" id="UP000565723"/>
    </source>
</evidence>
<dbReference type="Proteomes" id="UP000565723">
    <property type="component" value="Unassembled WGS sequence"/>
</dbReference>
<evidence type="ECO:0000259" key="3">
    <source>
        <dbReference type="PROSITE" id="PS51186"/>
    </source>
</evidence>
<sequence length="176" mass="18451">MARISPPTGAVPGPTEGPLSGFVIERANPSAPEAAALIARHVALMASQSPEESCHVLDGSGLDSPDVAFFLLRQAGVAIGMGALKTLSDGALELKSMHTVSEARGSGAGRAMLEFLLDRARSQGAGGIYLETGSTDDFLPARRLYETYGFTECAPFEGYAEDPWSTFMTLDLRAAA</sequence>
<keyword evidence="2" id="KW-0012">Acyltransferase</keyword>
<dbReference type="Gene3D" id="3.40.630.30">
    <property type="match status" value="1"/>
</dbReference>
<dbReference type="PANTHER" id="PTHR43877">
    <property type="entry name" value="AMINOALKYLPHOSPHONATE N-ACETYLTRANSFERASE-RELATED-RELATED"/>
    <property type="match status" value="1"/>
</dbReference>
<accession>A0A850LL56</accession>
<proteinExistence type="predicted"/>
<dbReference type="EMBL" id="JABXIY010000048">
    <property type="protein sequence ID" value="NVK98653.1"/>
    <property type="molecule type" value="Genomic_DNA"/>
</dbReference>
<gene>
    <name evidence="4" type="ORF">HW564_17135</name>
</gene>
<dbReference type="SUPFAM" id="SSF55729">
    <property type="entry name" value="Acyl-CoA N-acyltransferases (Nat)"/>
    <property type="match status" value="1"/>
</dbReference>
<reference evidence="4 5" key="1">
    <citation type="journal article" date="2020" name="Proc. Natl. Acad. Sci. U.S.A.">
        <title>Ecological drivers of bacterial community assembly in synthetic phycospheres.</title>
        <authorList>
            <person name="Fu H."/>
            <person name="Uchimiya M."/>
            <person name="Gore J."/>
            <person name="Moran M.A."/>
        </authorList>
    </citation>
    <scope>NUCLEOTIDE SEQUENCE [LARGE SCALE GENOMIC DNA]</scope>
    <source>
        <strain evidence="4">HF-Din03</strain>
    </source>
</reference>
<keyword evidence="1 4" id="KW-0808">Transferase</keyword>
<dbReference type="InterPro" id="IPR016181">
    <property type="entry name" value="Acyl_CoA_acyltransferase"/>
</dbReference>
<dbReference type="GO" id="GO:0016747">
    <property type="term" value="F:acyltransferase activity, transferring groups other than amino-acyl groups"/>
    <property type="evidence" value="ECO:0007669"/>
    <property type="project" value="InterPro"/>
</dbReference>
<evidence type="ECO:0000313" key="4">
    <source>
        <dbReference type="EMBL" id="NVK98653.1"/>
    </source>
</evidence>